<dbReference type="Gene3D" id="1.10.510.10">
    <property type="entry name" value="Transferase(Phosphotransferase) domain 1"/>
    <property type="match status" value="1"/>
</dbReference>
<dbReference type="Pfam" id="PF08311">
    <property type="entry name" value="Mad3_BUB1_I"/>
    <property type="match status" value="1"/>
</dbReference>
<dbReference type="Pfam" id="PF08171">
    <property type="entry name" value="Mad3_BUB1_II"/>
    <property type="match status" value="1"/>
</dbReference>
<dbReference type="PROSITE" id="PS50011">
    <property type="entry name" value="PROTEIN_KINASE_DOM"/>
    <property type="match status" value="1"/>
</dbReference>
<keyword evidence="9" id="KW-1185">Reference proteome</keyword>
<evidence type="ECO:0000256" key="2">
    <source>
        <dbReference type="ARBA" id="ARBA00022454"/>
    </source>
</evidence>
<dbReference type="GO" id="GO:0005634">
    <property type="term" value="C:nucleus"/>
    <property type="evidence" value="ECO:0007669"/>
    <property type="project" value="TreeGrafter"/>
</dbReference>
<dbReference type="Pfam" id="PF00069">
    <property type="entry name" value="Pkinase"/>
    <property type="match status" value="1"/>
</dbReference>
<comment type="subcellular location">
    <subcellularLocation>
        <location evidence="1">Chromosome</location>
        <location evidence="1">Centromere</location>
        <location evidence="1">Kinetochore</location>
    </subcellularLocation>
</comment>
<dbReference type="InterPro" id="IPR000719">
    <property type="entry name" value="Prot_kinase_dom"/>
</dbReference>
<dbReference type="InterPro" id="IPR011009">
    <property type="entry name" value="Kinase-like_dom_sf"/>
</dbReference>
<keyword evidence="4" id="KW-0137">Centromere</keyword>
<evidence type="ECO:0000256" key="1">
    <source>
        <dbReference type="ARBA" id="ARBA00004629"/>
    </source>
</evidence>
<dbReference type="SMART" id="SM00220">
    <property type="entry name" value="S_TKc"/>
    <property type="match status" value="1"/>
</dbReference>
<feature type="region of interest" description="Disordered" evidence="5">
    <location>
        <begin position="245"/>
        <end position="265"/>
    </location>
</feature>
<evidence type="ECO:0000256" key="4">
    <source>
        <dbReference type="ARBA" id="ARBA00023328"/>
    </source>
</evidence>
<dbReference type="InterPro" id="IPR013212">
    <property type="entry name" value="Mad3/Bub1_I"/>
</dbReference>
<dbReference type="GO" id="GO:0004672">
    <property type="term" value="F:protein kinase activity"/>
    <property type="evidence" value="ECO:0007669"/>
    <property type="project" value="InterPro"/>
</dbReference>
<dbReference type="OrthoDB" id="248495at2759"/>
<reference evidence="9" key="1">
    <citation type="submission" date="2016-02" db="EMBL/GenBank/DDBJ databases">
        <title>Comparative genomics of biotechnologically important yeasts.</title>
        <authorList>
            <consortium name="DOE Joint Genome Institute"/>
            <person name="Riley R."/>
            <person name="Haridas S."/>
            <person name="Wolfe K.H."/>
            <person name="Lopes M.R."/>
            <person name="Hittinger C.T."/>
            <person name="Goker M."/>
            <person name="Salamov A."/>
            <person name="Wisecaver J."/>
            <person name="Long T.M."/>
            <person name="Aerts A.L."/>
            <person name="Barry K."/>
            <person name="Choi C."/>
            <person name="Clum A."/>
            <person name="Coughlan A.Y."/>
            <person name="Deshpande S."/>
            <person name="Douglass A.P."/>
            <person name="Hanson S.J."/>
            <person name="Klenk H.-P."/>
            <person name="Labutti K."/>
            <person name="Lapidus A."/>
            <person name="Lindquist E."/>
            <person name="Lipzen A."/>
            <person name="Meier-Kolthoff J.P."/>
            <person name="Ohm R.A."/>
            <person name="Otillar R.P."/>
            <person name="Pangilinan J."/>
            <person name="Peng Y."/>
            <person name="Rokas A."/>
            <person name="Rosa C.A."/>
            <person name="Scheuner C."/>
            <person name="Sibirny A.A."/>
            <person name="Slot J.C."/>
            <person name="Stielow J.B."/>
            <person name="Sun H."/>
            <person name="Kurtzman C.P."/>
            <person name="Blackwell M."/>
            <person name="Jeffries T.W."/>
            <person name="Grigoriev I.V."/>
        </authorList>
    </citation>
    <scope>NUCLEOTIDE SEQUENCE [LARGE SCALE GENOMIC DNA]</scope>
    <source>
        <strain evidence="9">NRRL Y-17796</strain>
    </source>
</reference>
<dbReference type="InterPro" id="IPR008271">
    <property type="entry name" value="Ser/Thr_kinase_AS"/>
</dbReference>
<evidence type="ECO:0000259" key="6">
    <source>
        <dbReference type="PROSITE" id="PS50011"/>
    </source>
</evidence>
<dbReference type="PROSITE" id="PS51489">
    <property type="entry name" value="BUB1_N"/>
    <property type="match status" value="1"/>
</dbReference>
<feature type="domain" description="Protein kinase" evidence="6">
    <location>
        <begin position="532"/>
        <end position="801"/>
    </location>
</feature>
<evidence type="ECO:0000256" key="3">
    <source>
        <dbReference type="ARBA" id="ARBA00022838"/>
    </source>
</evidence>
<feature type="domain" description="BUB1 N-terminal" evidence="7">
    <location>
        <begin position="49"/>
        <end position="212"/>
    </location>
</feature>
<name>A0A1E4TBE6_9ASCO</name>
<dbReference type="PROSITE" id="PS00108">
    <property type="entry name" value="PROTEIN_KINASE_ST"/>
    <property type="match status" value="1"/>
</dbReference>
<sequence length="819" mass="93334">MESAVDIGVIEQDKENIAPLVSGRSAAALAKRFESQVSEEELEADRDRFESALAAADELDDPLQIWLEYLKWVHESFPEGSNVKSGLISLLERCTHTLRDLPQYKNDPRFLRVWLEYIQYSDAPREAFNFMMQKEIGKYLAGYYENYASWLEVNSRYTQANEVYELGLQSAAQPFARLQRRYDEFCNRRAQISADTAANEPHSPVFKQRTALASKTNEQFVPFVLPDNDQPEYALPKPKSKLQVFTDSEEAESAPKVRPNGWDSIGTLASRRKENKMEAQPWVGQTLPSDSQPSQHAPKLPVFRDGSAPTKERKPEKIAFDMDLAYPGDNQEYSPEEIRAKLMGIYDIDFDSSENINAERITPPTPTATLANFSLPEDEIVHRPASPTMTLHTRGAKDDIYNMFSAPLSPTQHGSHGENSSLHSSSDSESESDDDENLYNQNIQLGADLTSRIQDEFSQAKCESKFENLSISKDVILTKAEYNPFEPELQRSILEARRSQVMQLPTVFFINSHIREKVLKQKQFESQSGLSIRLNKCLGKGAYAPVYLGFTSEGEQVAVKIESPANIWEYYIMREIENRSNVDISSITKSIELSVYSDASVLVMKYHNQGTTMDLINTLYSQGQKLDESISMLLTLDLLRTVNLIHGCGIIHGDLKPDNCMVRLNGLVPECRFSRHSEDWKNYGVALIDFGRSIDLTAFNELVLFSANWKTDNQDCTEIREGLRWKYQMDYFGVAAIVHCLLFGSYIETNRNPRTNEVELKSPLKRYWSSDIWAPLFKQLLNSGDNQIDLNDTIENIESWLESNYEALRIALKRTLQFL</sequence>
<proteinExistence type="predicted"/>
<dbReference type="Gene3D" id="6.10.20.170">
    <property type="match status" value="1"/>
</dbReference>
<evidence type="ECO:0000313" key="9">
    <source>
        <dbReference type="Proteomes" id="UP000095023"/>
    </source>
</evidence>
<accession>A0A1E4TBE6</accession>
<dbReference type="GO" id="GO:0007094">
    <property type="term" value="P:mitotic spindle assembly checkpoint signaling"/>
    <property type="evidence" value="ECO:0007669"/>
    <property type="project" value="InterPro"/>
</dbReference>
<dbReference type="SUPFAM" id="SSF56112">
    <property type="entry name" value="Protein kinase-like (PK-like)"/>
    <property type="match status" value="1"/>
</dbReference>
<dbReference type="GO" id="GO:0051754">
    <property type="term" value="P:meiotic sister chromatid cohesion, centromeric"/>
    <property type="evidence" value="ECO:0007669"/>
    <property type="project" value="TreeGrafter"/>
</dbReference>
<dbReference type="PANTHER" id="PTHR14030:SF4">
    <property type="entry name" value="BUB1 KINASE, ISOFORM A-RELATED"/>
    <property type="match status" value="1"/>
</dbReference>
<dbReference type="FunFam" id="1.25.40.430:FF:000003">
    <property type="entry name" value="Checkpoint serine/threonine-protein kinase BUB1"/>
    <property type="match status" value="1"/>
</dbReference>
<dbReference type="GO" id="GO:0000776">
    <property type="term" value="C:kinetochore"/>
    <property type="evidence" value="ECO:0007669"/>
    <property type="project" value="UniProtKB-KW"/>
</dbReference>
<feature type="compositionally biased region" description="Low complexity" evidence="5">
    <location>
        <begin position="417"/>
        <end position="427"/>
    </location>
</feature>
<dbReference type="AlphaFoldDB" id="A0A1E4TBE6"/>
<dbReference type="GO" id="GO:0005524">
    <property type="term" value="F:ATP binding"/>
    <property type="evidence" value="ECO:0007669"/>
    <property type="project" value="InterPro"/>
</dbReference>
<feature type="region of interest" description="Disordered" evidence="5">
    <location>
        <begin position="284"/>
        <end position="314"/>
    </location>
</feature>
<dbReference type="GO" id="GO:0032991">
    <property type="term" value="C:protein-containing complex"/>
    <property type="evidence" value="ECO:0007669"/>
    <property type="project" value="UniProtKB-ARBA"/>
</dbReference>
<evidence type="ECO:0000313" key="8">
    <source>
        <dbReference type="EMBL" id="ODV89061.1"/>
    </source>
</evidence>
<keyword evidence="3" id="KW-0995">Kinetochore</keyword>
<feature type="region of interest" description="Disordered" evidence="5">
    <location>
        <begin position="404"/>
        <end position="436"/>
    </location>
</feature>
<feature type="compositionally biased region" description="Polar residues" evidence="5">
    <location>
        <begin position="286"/>
        <end position="295"/>
    </location>
</feature>
<dbReference type="EMBL" id="KV453843">
    <property type="protein sequence ID" value="ODV89061.1"/>
    <property type="molecule type" value="Genomic_DNA"/>
</dbReference>
<organism evidence="8 9">
    <name type="scientific">Tortispora caseinolytica NRRL Y-17796</name>
    <dbReference type="NCBI Taxonomy" id="767744"/>
    <lineage>
        <taxon>Eukaryota</taxon>
        <taxon>Fungi</taxon>
        <taxon>Dikarya</taxon>
        <taxon>Ascomycota</taxon>
        <taxon>Saccharomycotina</taxon>
        <taxon>Trigonopsidomycetes</taxon>
        <taxon>Trigonopsidales</taxon>
        <taxon>Trigonopsidaceae</taxon>
        <taxon>Tortispora</taxon>
    </lineage>
</organism>
<evidence type="ECO:0008006" key="10">
    <source>
        <dbReference type="Google" id="ProtNLM"/>
    </source>
</evidence>
<evidence type="ECO:0000256" key="5">
    <source>
        <dbReference type="SAM" id="MobiDB-lite"/>
    </source>
</evidence>
<gene>
    <name evidence="8" type="ORF">CANCADRAFT_28450</name>
</gene>
<dbReference type="SMART" id="SM00777">
    <property type="entry name" value="Mad3_BUB1_I"/>
    <property type="match status" value="1"/>
</dbReference>
<dbReference type="InterPro" id="IPR015661">
    <property type="entry name" value="Bub1/Mad3"/>
</dbReference>
<protein>
    <recommendedName>
        <fullName evidence="10">Protein kinase domain-containing protein</fullName>
    </recommendedName>
</protein>
<evidence type="ECO:0000259" key="7">
    <source>
        <dbReference type="PROSITE" id="PS51489"/>
    </source>
</evidence>
<keyword evidence="2" id="KW-0158">Chromosome</keyword>
<dbReference type="PANTHER" id="PTHR14030">
    <property type="entry name" value="MITOTIC CHECKPOINT SERINE/THREONINE-PROTEIN KINASE BUB1"/>
    <property type="match status" value="1"/>
</dbReference>
<dbReference type="InterPro" id="IPR012572">
    <property type="entry name" value="Mad3/Bub1_II"/>
</dbReference>
<dbReference type="Proteomes" id="UP000095023">
    <property type="component" value="Unassembled WGS sequence"/>
</dbReference>
<dbReference type="Gene3D" id="1.25.40.430">
    <property type="match status" value="1"/>
</dbReference>